<dbReference type="AlphaFoldDB" id="A0AAV2DWD2"/>
<dbReference type="InterPro" id="IPR039455">
    <property type="entry name" value="EPFL"/>
</dbReference>
<keyword evidence="11" id="KW-1185">Reference proteome</keyword>
<proteinExistence type="inferred from homology"/>
<dbReference type="PANTHER" id="PTHR33109:SF102">
    <property type="entry name" value="EPIDERMAL PATTERNING FACTOR-LIKE PROTEIN 1"/>
    <property type="match status" value="1"/>
</dbReference>
<evidence type="ECO:0000256" key="3">
    <source>
        <dbReference type="ARBA" id="ARBA00022473"/>
    </source>
</evidence>
<dbReference type="PANTHER" id="PTHR33109">
    <property type="entry name" value="EPIDERMAL PATTERNING FACTOR-LIKE PROTEIN 4"/>
    <property type="match status" value="1"/>
</dbReference>
<dbReference type="EMBL" id="OZ034816">
    <property type="protein sequence ID" value="CAL1377660.1"/>
    <property type="molecule type" value="Genomic_DNA"/>
</dbReference>
<dbReference type="GO" id="GO:0010052">
    <property type="term" value="P:guard cell differentiation"/>
    <property type="evidence" value="ECO:0007669"/>
    <property type="project" value="UniProtKB-UniRule"/>
</dbReference>
<keyword evidence="9" id="KW-0812">Transmembrane</keyword>
<comment type="subcellular location">
    <subcellularLocation>
        <location evidence="1 7">Secreted</location>
    </subcellularLocation>
</comment>
<keyword evidence="6" id="KW-1015">Disulfide bond</keyword>
<evidence type="ECO:0000256" key="9">
    <source>
        <dbReference type="SAM" id="Phobius"/>
    </source>
</evidence>
<evidence type="ECO:0000313" key="11">
    <source>
        <dbReference type="Proteomes" id="UP001497516"/>
    </source>
</evidence>
<evidence type="ECO:0000256" key="2">
    <source>
        <dbReference type="ARBA" id="ARBA00008127"/>
    </source>
</evidence>
<organism evidence="10 11">
    <name type="scientific">Linum trigynum</name>
    <dbReference type="NCBI Taxonomy" id="586398"/>
    <lineage>
        <taxon>Eukaryota</taxon>
        <taxon>Viridiplantae</taxon>
        <taxon>Streptophyta</taxon>
        <taxon>Embryophyta</taxon>
        <taxon>Tracheophyta</taxon>
        <taxon>Spermatophyta</taxon>
        <taxon>Magnoliopsida</taxon>
        <taxon>eudicotyledons</taxon>
        <taxon>Gunneridae</taxon>
        <taxon>Pentapetalae</taxon>
        <taxon>rosids</taxon>
        <taxon>fabids</taxon>
        <taxon>Malpighiales</taxon>
        <taxon>Linaceae</taxon>
        <taxon>Linum</taxon>
    </lineage>
</organism>
<evidence type="ECO:0000256" key="4">
    <source>
        <dbReference type="ARBA" id="ARBA00022525"/>
    </source>
</evidence>
<evidence type="ECO:0000313" key="10">
    <source>
        <dbReference type="EMBL" id="CAL1377660.1"/>
    </source>
</evidence>
<reference evidence="10 11" key="1">
    <citation type="submission" date="2024-04" db="EMBL/GenBank/DDBJ databases">
        <authorList>
            <person name="Fracassetti M."/>
        </authorList>
    </citation>
    <scope>NUCLEOTIDE SEQUENCE [LARGE SCALE GENOMIC DNA]</scope>
</reference>
<evidence type="ECO:0000256" key="7">
    <source>
        <dbReference type="RuleBase" id="RU367102"/>
    </source>
</evidence>
<evidence type="ECO:0000256" key="1">
    <source>
        <dbReference type="ARBA" id="ARBA00004613"/>
    </source>
</evidence>
<evidence type="ECO:0000256" key="8">
    <source>
        <dbReference type="SAM" id="MobiDB-lite"/>
    </source>
</evidence>
<name>A0AAV2DWD2_9ROSI</name>
<dbReference type="Pfam" id="PF17181">
    <property type="entry name" value="EPF"/>
    <property type="match status" value="1"/>
</dbReference>
<dbReference type="Proteomes" id="UP001497516">
    <property type="component" value="Chromosome 3"/>
</dbReference>
<gene>
    <name evidence="10" type="ORF">LTRI10_LOCUS19293</name>
</gene>
<feature type="region of interest" description="Disordered" evidence="8">
    <location>
        <begin position="52"/>
        <end position="79"/>
    </location>
</feature>
<sequence length="150" mass="16452">MSYPPPPPPPSPAHHLVHYHQPFHPAVITTAAILWLCIIAIHSPQVSCFNDLPQQSSPPSSPAKGLLVEEEKSRLGSTPPSCHNKCNSCHPCMAVQVPTVPSHARVQPGPSSRIGTTESFDPYYNPPGNRYSNYKPLGWKCRCGDHLYNP</sequence>
<keyword evidence="4 7" id="KW-0964">Secreted</keyword>
<comment type="function">
    <text evidence="7">Controls stomatal patterning.</text>
</comment>
<keyword evidence="9" id="KW-0472">Membrane</keyword>
<protein>
    <recommendedName>
        <fullName evidence="7">Epidermal patterning factor-like protein</fullName>
    </recommendedName>
</protein>
<keyword evidence="5" id="KW-0732">Signal</keyword>
<evidence type="ECO:0000256" key="6">
    <source>
        <dbReference type="ARBA" id="ARBA00023157"/>
    </source>
</evidence>
<keyword evidence="3 7" id="KW-0217">Developmental protein</keyword>
<dbReference type="GO" id="GO:0005576">
    <property type="term" value="C:extracellular region"/>
    <property type="evidence" value="ECO:0007669"/>
    <property type="project" value="UniProtKB-SubCell"/>
</dbReference>
<accession>A0AAV2DWD2</accession>
<evidence type="ECO:0000256" key="5">
    <source>
        <dbReference type="ARBA" id="ARBA00022729"/>
    </source>
</evidence>
<keyword evidence="9" id="KW-1133">Transmembrane helix</keyword>
<feature type="transmembrane region" description="Helical" evidence="9">
    <location>
        <begin position="23"/>
        <end position="41"/>
    </location>
</feature>
<comment type="similarity">
    <text evidence="2 7">Belongs to the plant cysteine rich small secretory peptide family. Epidermal patterning factor subfamily.</text>
</comment>